<dbReference type="RefSeq" id="WP_265896734.1">
    <property type="nucleotide sequence ID" value="NZ_JAPIVE010000004.1"/>
</dbReference>
<name>A0AA41ZIE9_9GAMM</name>
<protein>
    <submittedName>
        <fullName evidence="4">HAD family hydrolase</fullName>
    </submittedName>
</protein>
<evidence type="ECO:0000256" key="3">
    <source>
        <dbReference type="ARBA" id="ARBA00022842"/>
    </source>
</evidence>
<keyword evidence="3" id="KW-0460">Magnesium</keyword>
<dbReference type="InterPro" id="IPR006439">
    <property type="entry name" value="HAD-SF_hydro_IA"/>
</dbReference>
<dbReference type="PANTHER" id="PTHR46470">
    <property type="entry name" value="N-ACYLNEURAMINATE-9-PHOSPHATASE"/>
    <property type="match status" value="1"/>
</dbReference>
<keyword evidence="2 4" id="KW-0378">Hydrolase</keyword>
<evidence type="ECO:0000256" key="1">
    <source>
        <dbReference type="ARBA" id="ARBA00001946"/>
    </source>
</evidence>
<dbReference type="InterPro" id="IPR023214">
    <property type="entry name" value="HAD_sf"/>
</dbReference>
<dbReference type="EMBL" id="JAPIVE010000004">
    <property type="protein sequence ID" value="MCX2525175.1"/>
    <property type="molecule type" value="Genomic_DNA"/>
</dbReference>
<dbReference type="Gene3D" id="1.20.120.1600">
    <property type="match status" value="1"/>
</dbReference>
<proteinExistence type="predicted"/>
<dbReference type="PRINTS" id="PR00413">
    <property type="entry name" value="HADHALOGNASE"/>
</dbReference>
<gene>
    <name evidence="4" type="ORF">OQ287_13065</name>
</gene>
<dbReference type="Pfam" id="PF00702">
    <property type="entry name" value="Hydrolase"/>
    <property type="match status" value="1"/>
</dbReference>
<dbReference type="SUPFAM" id="SSF56784">
    <property type="entry name" value="HAD-like"/>
    <property type="match status" value="1"/>
</dbReference>
<dbReference type="InterPro" id="IPR051400">
    <property type="entry name" value="HAD-like_hydrolase"/>
</dbReference>
<dbReference type="AlphaFoldDB" id="A0AA41ZIE9"/>
<comment type="caution">
    <text evidence="4">The sequence shown here is derived from an EMBL/GenBank/DDBJ whole genome shotgun (WGS) entry which is preliminary data.</text>
</comment>
<dbReference type="NCBIfam" id="TIGR01549">
    <property type="entry name" value="HAD-SF-IA-v1"/>
    <property type="match status" value="1"/>
</dbReference>
<dbReference type="Proteomes" id="UP001165678">
    <property type="component" value="Unassembled WGS sequence"/>
</dbReference>
<dbReference type="Gene3D" id="3.40.50.1000">
    <property type="entry name" value="HAD superfamily/HAD-like"/>
    <property type="match status" value="1"/>
</dbReference>
<dbReference type="PANTHER" id="PTHR46470:SF4">
    <property type="entry name" value="5-AMINO-6-(5-PHOSPHO-D-RIBITYLAMINO)URACIL PHOSPHATASE YIGB"/>
    <property type="match status" value="1"/>
</dbReference>
<evidence type="ECO:0000313" key="4">
    <source>
        <dbReference type="EMBL" id="MCX2525175.1"/>
    </source>
</evidence>
<accession>A0AA41ZIE9</accession>
<evidence type="ECO:0000256" key="2">
    <source>
        <dbReference type="ARBA" id="ARBA00022801"/>
    </source>
</evidence>
<dbReference type="SFLD" id="SFLDS00003">
    <property type="entry name" value="Haloacid_Dehalogenase"/>
    <property type="match status" value="1"/>
</dbReference>
<keyword evidence="5" id="KW-1185">Reference proteome</keyword>
<sequence length="231" mass="26307">MLKAITFDLDDTLWDNGPVMARTEQVHYDWLDQQAHHAERFPLSEYVARREAMAQRYPLRRGDFTFLRHEALLSILQDHGLPDHDARRLVAETIDYMLTLRHEVTLYDESLPLLETLAENYRLGAITNGNVDVRRVVDATLFDVVINAGEIHAPKPDARAFLAALARMRATAGESLHVGDSWKEDALPALRLGMNVAWIDRRGSGSPIEHPRLHRLAHVRELPDVIEALTQ</sequence>
<organism evidence="4 5">
    <name type="scientific">Larsenimonas rhizosphaerae</name>
    <dbReference type="NCBI Taxonomy" id="2944682"/>
    <lineage>
        <taxon>Bacteria</taxon>
        <taxon>Pseudomonadati</taxon>
        <taxon>Pseudomonadota</taxon>
        <taxon>Gammaproteobacteria</taxon>
        <taxon>Oceanospirillales</taxon>
        <taxon>Halomonadaceae</taxon>
        <taxon>Larsenimonas</taxon>
    </lineage>
</organism>
<dbReference type="GO" id="GO:0016787">
    <property type="term" value="F:hydrolase activity"/>
    <property type="evidence" value="ECO:0007669"/>
    <property type="project" value="UniProtKB-KW"/>
</dbReference>
<dbReference type="InterPro" id="IPR036412">
    <property type="entry name" value="HAD-like_sf"/>
</dbReference>
<comment type="cofactor">
    <cofactor evidence="1">
        <name>Mg(2+)</name>
        <dbReference type="ChEBI" id="CHEBI:18420"/>
    </cofactor>
</comment>
<evidence type="ECO:0000313" key="5">
    <source>
        <dbReference type="Proteomes" id="UP001165678"/>
    </source>
</evidence>
<dbReference type="GO" id="GO:0009231">
    <property type="term" value="P:riboflavin biosynthetic process"/>
    <property type="evidence" value="ECO:0007669"/>
    <property type="project" value="TreeGrafter"/>
</dbReference>
<reference evidence="4" key="1">
    <citation type="submission" date="2022-11" db="EMBL/GenBank/DDBJ databases">
        <title>Larsenimonas rhizosphaerae sp. nov., isolated from a tidal mudflat.</title>
        <authorList>
            <person name="Lee S.D."/>
            <person name="Kim I.S."/>
        </authorList>
    </citation>
    <scope>NUCLEOTIDE SEQUENCE</scope>
    <source>
        <strain evidence="4">GH2-1</strain>
    </source>
</reference>
<dbReference type="SFLD" id="SFLDG01129">
    <property type="entry name" value="C1.5:_HAD__Beta-PGM__Phosphata"/>
    <property type="match status" value="1"/>
</dbReference>